<feature type="region of interest" description="Disordered" evidence="2">
    <location>
        <begin position="62"/>
        <end position="91"/>
    </location>
</feature>
<reference evidence="5" key="1">
    <citation type="submission" date="2016-10" db="EMBL/GenBank/DDBJ databases">
        <authorList>
            <person name="Varghese N."/>
        </authorList>
    </citation>
    <scope>NUCLEOTIDE SEQUENCE [LARGE SCALE GENOMIC DNA]</scope>
    <source>
        <strain evidence="5">ACV-9</strain>
    </source>
</reference>
<dbReference type="Proteomes" id="UP000182321">
    <property type="component" value="Unassembled WGS sequence"/>
</dbReference>
<sequence>MNKSQARKILGLDGSEDKREIKKKYRKLMHEHHPDNSDSDDSKLAAKINTAYELIMKEYADSASNSGNQSNKSNRSAAKRTSRPKHKHWSAKENKNAFCARPILHEVEDFEGNNLGTIEIARGKYIWTKDEEFAMFLKSIYETSKELLDNARPSLFFELPEIIKQKYLADITYLLTGQFIDSTLTLNELALVEADSYKVNAMVELEPGATTPKPGSMLYPAGVSNHRLFLRNKVGEIIGYLSFKDDRLYYVVIPLFEQKKAQVKMVVADDIQKTCRGNKYVDLDLWIRILPTETSAVESTNNQIQALLDKYAHEGF</sequence>
<keyword evidence="1" id="KW-0235">DNA replication</keyword>
<dbReference type="SMART" id="SM00271">
    <property type="entry name" value="DnaJ"/>
    <property type="match status" value="1"/>
</dbReference>
<gene>
    <name evidence="4" type="ORF">SAMN02910377_00621</name>
</gene>
<dbReference type="CDD" id="cd06257">
    <property type="entry name" value="DnaJ"/>
    <property type="match status" value="1"/>
</dbReference>
<keyword evidence="5" id="KW-1185">Reference proteome</keyword>
<feature type="domain" description="J" evidence="3">
    <location>
        <begin position="5"/>
        <end position="60"/>
    </location>
</feature>
<dbReference type="InterPro" id="IPR001623">
    <property type="entry name" value="DnaJ_domain"/>
</dbReference>
<organism evidence="4 5">
    <name type="scientific">Pseudobutyrivibrio ruminis</name>
    <dbReference type="NCBI Taxonomy" id="46206"/>
    <lineage>
        <taxon>Bacteria</taxon>
        <taxon>Bacillati</taxon>
        <taxon>Bacillota</taxon>
        <taxon>Clostridia</taxon>
        <taxon>Lachnospirales</taxon>
        <taxon>Lachnospiraceae</taxon>
        <taxon>Pseudobutyrivibrio</taxon>
    </lineage>
</organism>
<name>A0A1H7G6N9_9FIRM</name>
<evidence type="ECO:0000256" key="2">
    <source>
        <dbReference type="SAM" id="MobiDB-lite"/>
    </source>
</evidence>
<dbReference type="EMBL" id="FNZX01000004">
    <property type="protein sequence ID" value="SEK33127.1"/>
    <property type="molecule type" value="Genomic_DNA"/>
</dbReference>
<dbReference type="SUPFAM" id="SSF46565">
    <property type="entry name" value="Chaperone J-domain"/>
    <property type="match status" value="1"/>
</dbReference>
<dbReference type="InterPro" id="IPR036869">
    <property type="entry name" value="J_dom_sf"/>
</dbReference>
<feature type="compositionally biased region" description="Basic residues" evidence="2">
    <location>
        <begin position="77"/>
        <end position="89"/>
    </location>
</feature>
<accession>A0A1H7G6N9</accession>
<dbReference type="RefSeq" id="WP_074789045.1">
    <property type="nucleotide sequence ID" value="NZ_FNZX01000004.1"/>
</dbReference>
<feature type="compositionally biased region" description="Basic residues" evidence="2">
    <location>
        <begin position="21"/>
        <end position="30"/>
    </location>
</feature>
<evidence type="ECO:0000259" key="3">
    <source>
        <dbReference type="PROSITE" id="PS50076"/>
    </source>
</evidence>
<feature type="compositionally biased region" description="Polar residues" evidence="2">
    <location>
        <begin position="62"/>
        <end position="76"/>
    </location>
</feature>
<dbReference type="Gene3D" id="1.10.287.110">
    <property type="entry name" value="DnaJ domain"/>
    <property type="match status" value="1"/>
</dbReference>
<evidence type="ECO:0000256" key="1">
    <source>
        <dbReference type="ARBA" id="ARBA00022705"/>
    </source>
</evidence>
<feature type="compositionally biased region" description="Basic and acidic residues" evidence="2">
    <location>
        <begin position="31"/>
        <end position="43"/>
    </location>
</feature>
<protein>
    <submittedName>
        <fullName evidence="4">DnaJ domain-containing protein</fullName>
    </submittedName>
</protein>
<evidence type="ECO:0000313" key="4">
    <source>
        <dbReference type="EMBL" id="SEK33127.1"/>
    </source>
</evidence>
<proteinExistence type="predicted"/>
<dbReference type="PROSITE" id="PS50076">
    <property type="entry name" value="DNAJ_2"/>
    <property type="match status" value="1"/>
</dbReference>
<dbReference type="GO" id="GO:0006260">
    <property type="term" value="P:DNA replication"/>
    <property type="evidence" value="ECO:0007669"/>
    <property type="project" value="UniProtKB-KW"/>
</dbReference>
<feature type="region of interest" description="Disordered" evidence="2">
    <location>
        <begin position="1"/>
        <end position="43"/>
    </location>
</feature>
<dbReference type="AlphaFoldDB" id="A0A1H7G6N9"/>
<evidence type="ECO:0000313" key="5">
    <source>
        <dbReference type="Proteomes" id="UP000182321"/>
    </source>
</evidence>
<dbReference type="Pfam" id="PF00226">
    <property type="entry name" value="DnaJ"/>
    <property type="match status" value="1"/>
</dbReference>